<evidence type="ECO:0000313" key="4">
    <source>
        <dbReference type="Proteomes" id="UP001221142"/>
    </source>
</evidence>
<sequence length="226" mass="25463">LFAVLTIQVYLYYQAFPADKMATKALVYTVFIIESVEVVLAIRDAFGTFGYGFGELSALTAVRSAWLLPIFSGILIILYSSGHMYSLLKMPPAIFWISQIHQVPAEMGDFDKNEQSVYYAYQLNVHSPTFLQIWLSVSAFTDVVIAAFMTFYLHSYDPQFRQTRVVVSKLVRLIIETGSLTAFMAVTALILFVAFPGRVYYAPSIAIMPLLYANTILVVLNSRFNI</sequence>
<keyword evidence="4" id="KW-1185">Reference proteome</keyword>
<protein>
    <recommendedName>
        <fullName evidence="2">DUF6534 domain-containing protein</fullName>
    </recommendedName>
</protein>
<proteinExistence type="predicted"/>
<accession>A0AAD7FJ96</accession>
<evidence type="ECO:0000256" key="1">
    <source>
        <dbReference type="SAM" id="Phobius"/>
    </source>
</evidence>
<dbReference type="PANTHER" id="PTHR40465:SF1">
    <property type="entry name" value="DUF6534 DOMAIN-CONTAINING PROTEIN"/>
    <property type="match status" value="1"/>
</dbReference>
<feature type="transmembrane region" description="Helical" evidence="1">
    <location>
        <begin position="200"/>
        <end position="220"/>
    </location>
</feature>
<dbReference type="Proteomes" id="UP001221142">
    <property type="component" value="Unassembled WGS sequence"/>
</dbReference>
<evidence type="ECO:0000259" key="2">
    <source>
        <dbReference type="Pfam" id="PF20152"/>
    </source>
</evidence>
<dbReference type="AlphaFoldDB" id="A0AAD7FJ96"/>
<keyword evidence="1" id="KW-0812">Transmembrane</keyword>
<feature type="non-terminal residue" evidence="3">
    <location>
        <position position="1"/>
    </location>
</feature>
<organism evidence="3 4">
    <name type="scientific">Roridomyces roridus</name>
    <dbReference type="NCBI Taxonomy" id="1738132"/>
    <lineage>
        <taxon>Eukaryota</taxon>
        <taxon>Fungi</taxon>
        <taxon>Dikarya</taxon>
        <taxon>Basidiomycota</taxon>
        <taxon>Agaricomycotina</taxon>
        <taxon>Agaricomycetes</taxon>
        <taxon>Agaricomycetidae</taxon>
        <taxon>Agaricales</taxon>
        <taxon>Marasmiineae</taxon>
        <taxon>Mycenaceae</taxon>
        <taxon>Roridomyces</taxon>
    </lineage>
</organism>
<feature type="transmembrane region" description="Helical" evidence="1">
    <location>
        <begin position="133"/>
        <end position="153"/>
    </location>
</feature>
<dbReference type="EMBL" id="JARKIF010000011">
    <property type="protein sequence ID" value="KAJ7627021.1"/>
    <property type="molecule type" value="Genomic_DNA"/>
</dbReference>
<keyword evidence="1" id="KW-1133">Transmembrane helix</keyword>
<evidence type="ECO:0000313" key="3">
    <source>
        <dbReference type="EMBL" id="KAJ7627021.1"/>
    </source>
</evidence>
<keyword evidence="1" id="KW-0472">Membrane</keyword>
<feature type="transmembrane region" description="Helical" evidence="1">
    <location>
        <begin position="173"/>
        <end position="194"/>
    </location>
</feature>
<dbReference type="PANTHER" id="PTHR40465">
    <property type="entry name" value="CHROMOSOME 1, WHOLE GENOME SHOTGUN SEQUENCE"/>
    <property type="match status" value="1"/>
</dbReference>
<feature type="transmembrane region" description="Helical" evidence="1">
    <location>
        <begin position="58"/>
        <end position="80"/>
    </location>
</feature>
<name>A0AAD7FJ96_9AGAR</name>
<reference evidence="3" key="1">
    <citation type="submission" date="2023-03" db="EMBL/GenBank/DDBJ databases">
        <title>Massive genome expansion in bonnet fungi (Mycena s.s.) driven by repeated elements and novel gene families across ecological guilds.</title>
        <authorList>
            <consortium name="Lawrence Berkeley National Laboratory"/>
            <person name="Harder C.B."/>
            <person name="Miyauchi S."/>
            <person name="Viragh M."/>
            <person name="Kuo A."/>
            <person name="Thoen E."/>
            <person name="Andreopoulos B."/>
            <person name="Lu D."/>
            <person name="Skrede I."/>
            <person name="Drula E."/>
            <person name="Henrissat B."/>
            <person name="Morin E."/>
            <person name="Kohler A."/>
            <person name="Barry K."/>
            <person name="LaButti K."/>
            <person name="Morin E."/>
            <person name="Salamov A."/>
            <person name="Lipzen A."/>
            <person name="Mereny Z."/>
            <person name="Hegedus B."/>
            <person name="Baldrian P."/>
            <person name="Stursova M."/>
            <person name="Weitz H."/>
            <person name="Taylor A."/>
            <person name="Grigoriev I.V."/>
            <person name="Nagy L.G."/>
            <person name="Martin F."/>
            <person name="Kauserud H."/>
        </authorList>
    </citation>
    <scope>NUCLEOTIDE SEQUENCE</scope>
    <source>
        <strain evidence="3">9284</strain>
    </source>
</reference>
<feature type="non-terminal residue" evidence="3">
    <location>
        <position position="226"/>
    </location>
</feature>
<dbReference type="Pfam" id="PF20152">
    <property type="entry name" value="DUF6534"/>
    <property type="match status" value="1"/>
</dbReference>
<feature type="domain" description="DUF6534" evidence="2">
    <location>
        <begin position="138"/>
        <end position="223"/>
    </location>
</feature>
<gene>
    <name evidence="3" type="ORF">FB45DRAFT_684036</name>
</gene>
<comment type="caution">
    <text evidence="3">The sequence shown here is derived from an EMBL/GenBank/DDBJ whole genome shotgun (WGS) entry which is preliminary data.</text>
</comment>
<dbReference type="InterPro" id="IPR045339">
    <property type="entry name" value="DUF6534"/>
</dbReference>